<dbReference type="PANTHER" id="PTHR11474:SF116">
    <property type="entry name" value="TYROSINASE"/>
    <property type="match status" value="1"/>
</dbReference>
<dbReference type="Pfam" id="PF00264">
    <property type="entry name" value="Tyrosinase"/>
    <property type="match status" value="1"/>
</dbReference>
<evidence type="ECO:0000256" key="1">
    <source>
        <dbReference type="ARBA" id="ARBA00022723"/>
    </source>
</evidence>
<dbReference type="EMBL" id="QGDH01000080">
    <property type="protein sequence ID" value="RAR08963.1"/>
    <property type="molecule type" value="Genomic_DNA"/>
</dbReference>
<organism evidence="5 6">
    <name type="scientific">Stemphylium lycopersici</name>
    <name type="common">Tomato gray leaf spot disease fungus</name>
    <name type="synonym">Thyrospora lycopersici</name>
    <dbReference type="NCBI Taxonomy" id="183478"/>
    <lineage>
        <taxon>Eukaryota</taxon>
        <taxon>Fungi</taxon>
        <taxon>Dikarya</taxon>
        <taxon>Ascomycota</taxon>
        <taxon>Pezizomycotina</taxon>
        <taxon>Dothideomycetes</taxon>
        <taxon>Pleosporomycetidae</taxon>
        <taxon>Pleosporales</taxon>
        <taxon>Pleosporineae</taxon>
        <taxon>Pleosporaceae</taxon>
        <taxon>Stemphylium</taxon>
    </lineage>
</organism>
<feature type="compositionally biased region" description="Polar residues" evidence="2">
    <location>
        <begin position="25"/>
        <end position="35"/>
    </location>
</feature>
<dbReference type="STRING" id="183478.A0A364N155"/>
<dbReference type="AlphaFoldDB" id="A0A364N155"/>
<name>A0A364N155_STELY</name>
<dbReference type="InterPro" id="IPR008922">
    <property type="entry name" value="Di-copper_centre_dom_sf"/>
</dbReference>
<feature type="chain" id="PRO_5016635514" evidence="3">
    <location>
        <begin position="21"/>
        <end position="429"/>
    </location>
</feature>
<evidence type="ECO:0000313" key="5">
    <source>
        <dbReference type="EMBL" id="RAR08963.1"/>
    </source>
</evidence>
<feature type="signal peptide" evidence="3">
    <location>
        <begin position="1"/>
        <end position="20"/>
    </location>
</feature>
<dbReference type="GO" id="GO:0016491">
    <property type="term" value="F:oxidoreductase activity"/>
    <property type="evidence" value="ECO:0007669"/>
    <property type="project" value="InterPro"/>
</dbReference>
<keyword evidence="6" id="KW-1185">Reference proteome</keyword>
<evidence type="ECO:0000256" key="3">
    <source>
        <dbReference type="SAM" id="SignalP"/>
    </source>
</evidence>
<feature type="domain" description="Tyrosinase copper-binding" evidence="4">
    <location>
        <begin position="115"/>
        <end position="368"/>
    </location>
</feature>
<evidence type="ECO:0000256" key="2">
    <source>
        <dbReference type="SAM" id="MobiDB-lite"/>
    </source>
</evidence>
<accession>A0A364N155</accession>
<sequence length="429" mass="47143">MRFNTLALLITAGTLSNALPAPQDDPSSSLPTEASSDPIVASEQVDQLALFAEQQVKASLEQKSRKRATCNINNVAIRREWNDLSKKERKAYTDAVLCLQAKKAKTPASLIPGAKSRFDDFVGTHINQTNNIHFTGTFLGWHRYFAWHYEQALRNECGYKGYQPYWNWAKTAESTLEKSPMLDGSEYSMSGNGEFIPGRGNVVIANTGPPEIEIPAGSGGGCVKSGPFKDMSTYSPRMRLYRHERADIGLVEVNLGPVSLGLTNGSTISNGDGLSYNPRCLKRDLTNYANQQWADAPAVASLILQNRDIWNFEMTMQGWPGGPSLGVHGGGHYSMGGDPGRDFFVSPGEPLFYLHHAQIDRTWWIWQQLDRKTRMSGDGISGTGTFLNNPPSANTTLETMVDLGYAAGPPVPMADLMSTTEGPMCYIYL</sequence>
<proteinExistence type="predicted"/>
<dbReference type="PANTHER" id="PTHR11474">
    <property type="entry name" value="TYROSINASE FAMILY MEMBER"/>
    <property type="match status" value="1"/>
</dbReference>
<keyword evidence="1" id="KW-0479">Metal-binding</keyword>
<protein>
    <submittedName>
        <fullName evidence="5">Di-copper centre-containing protein</fullName>
    </submittedName>
</protein>
<keyword evidence="3" id="KW-0732">Signal</keyword>
<gene>
    <name evidence="5" type="ORF">DDE83_005721</name>
</gene>
<dbReference type="InterPro" id="IPR002227">
    <property type="entry name" value="Tyrosinase_Cu-bd"/>
</dbReference>
<dbReference type="Gene3D" id="1.10.1280.10">
    <property type="entry name" value="Di-copper center containing domain from catechol oxidase"/>
    <property type="match status" value="1"/>
</dbReference>
<evidence type="ECO:0000259" key="4">
    <source>
        <dbReference type="Pfam" id="PF00264"/>
    </source>
</evidence>
<dbReference type="GO" id="GO:0046872">
    <property type="term" value="F:metal ion binding"/>
    <property type="evidence" value="ECO:0007669"/>
    <property type="project" value="UniProtKB-KW"/>
</dbReference>
<dbReference type="SUPFAM" id="SSF48056">
    <property type="entry name" value="Di-copper centre-containing domain"/>
    <property type="match status" value="1"/>
</dbReference>
<comment type="caution">
    <text evidence="5">The sequence shown here is derived from an EMBL/GenBank/DDBJ whole genome shotgun (WGS) entry which is preliminary data.</text>
</comment>
<reference evidence="6" key="1">
    <citation type="submission" date="2018-05" db="EMBL/GenBank/DDBJ databases">
        <title>Draft genome sequence of Stemphylium lycopersici strain CIDEFI 213.</title>
        <authorList>
            <person name="Medina R."/>
            <person name="Franco M.E.E."/>
            <person name="Lucentini C.G."/>
            <person name="Saparrat M.C.N."/>
            <person name="Balatti P.A."/>
        </authorList>
    </citation>
    <scope>NUCLEOTIDE SEQUENCE [LARGE SCALE GENOMIC DNA]</scope>
    <source>
        <strain evidence="6">CIDEFI 213</strain>
    </source>
</reference>
<feature type="region of interest" description="Disordered" evidence="2">
    <location>
        <begin position="18"/>
        <end position="37"/>
    </location>
</feature>
<dbReference type="InterPro" id="IPR050316">
    <property type="entry name" value="Tyrosinase/Hemocyanin"/>
</dbReference>
<dbReference type="Proteomes" id="UP000249619">
    <property type="component" value="Unassembled WGS sequence"/>
</dbReference>
<dbReference type="PRINTS" id="PR00092">
    <property type="entry name" value="TYROSINASE"/>
</dbReference>
<evidence type="ECO:0000313" key="6">
    <source>
        <dbReference type="Proteomes" id="UP000249619"/>
    </source>
</evidence>